<feature type="transmembrane region" description="Helical" evidence="2">
    <location>
        <begin position="651"/>
        <end position="671"/>
    </location>
</feature>
<dbReference type="InterPro" id="IPR023780">
    <property type="entry name" value="Chromo_domain"/>
</dbReference>
<evidence type="ECO:0000256" key="1">
    <source>
        <dbReference type="SAM" id="MobiDB-lite"/>
    </source>
</evidence>
<name>A0A8S3V4A8_MYTED</name>
<accession>A0A8S3V4A8</accession>
<dbReference type="InterPro" id="IPR016197">
    <property type="entry name" value="Chromo-like_dom_sf"/>
</dbReference>
<dbReference type="Pfam" id="PF00385">
    <property type="entry name" value="Chromo"/>
    <property type="match status" value="1"/>
</dbReference>
<dbReference type="SUPFAM" id="SSF54160">
    <property type="entry name" value="Chromo domain-like"/>
    <property type="match status" value="1"/>
</dbReference>
<keyword evidence="5" id="KW-1185">Reference proteome</keyword>
<sequence length="862" mass="98308">MPVQPQVQPQQDAHQAPDDDIDDDDDDNDVDPKDQNDDQEYPIERIIRSRTVDGQKQYLIKWKGYRGLTWQLAKDLSDDIIRVIGLARIFIWLWIMICVSADKVNQIQRINYGVVFERQPNLLSGRENWLHTFKIPLPSKQTDGNFEQCDITHQHCYILNQVLSQLSAIRTQVSSDVNHTVDVIHQLIPHIDIEDKSNTESRLKRGLFDFIGSISKSLFGTATTKDVNRLAKHVNILIRRNNEFAKDITHHDKLLSSYMSKTNKRFDNIILGIKNNYEGIQNITKETAKFISQFEKLSIKLSKFLLKQMNETAEINKYLEELKIAVHELVKGKLSPFLISPQNLKHTIQHIQSILNDKFKGFYLNNVNPSYYYSQSNILYTRHHKHLFISIKFPITTFVNPLTLYKINSYPVPINTTSNHATQLLDLPQYLVITSDNRQYAELSDDFIKTCSGIDTLCCSFALLFNDKETVHSNCNFRFLTNIIQPAVKEITDTSLLVYKTKTLAFDCPSGHKIEKGCSFCIIHVPCLCSVKTYSIFIPAKIGLCDNNTNTITIVHPVNLALIQHFFSSETYNSILGDTIFTEPADIKLPNLHFYNHTFNSVIAQDNNLHLSLKRIAKAAKADRKIFTSLSEPLLDGEIDIDDSWPNTNEMISLIFLVLSILLTIACIILFNKVRALTTALILLQKAPSSAAFVTPQTPPTFHYMQSPISTTQNYDSLLSPQLNQWPSIVLAAITIISFVGVLHYLYKQVCTRHHTKIILEISNGLTCLTIPVVNLPLCPSDWDIATPNNITNMRISGTFYTKLNVEMSGLSIVNVHTKQQIKVPDTFTVNPIKGKMLKNIFKSPFTSYILVVHNNFFKVVY</sequence>
<proteinExistence type="predicted"/>
<evidence type="ECO:0000259" key="3">
    <source>
        <dbReference type="PROSITE" id="PS50013"/>
    </source>
</evidence>
<reference evidence="4" key="1">
    <citation type="submission" date="2021-03" db="EMBL/GenBank/DDBJ databases">
        <authorList>
            <person name="Bekaert M."/>
        </authorList>
    </citation>
    <scope>NUCLEOTIDE SEQUENCE</scope>
</reference>
<feature type="compositionally biased region" description="Acidic residues" evidence="1">
    <location>
        <begin position="18"/>
        <end position="29"/>
    </location>
</feature>
<gene>
    <name evidence="4" type="ORF">MEDL_63830</name>
</gene>
<organism evidence="4 5">
    <name type="scientific">Mytilus edulis</name>
    <name type="common">Blue mussel</name>
    <dbReference type="NCBI Taxonomy" id="6550"/>
    <lineage>
        <taxon>Eukaryota</taxon>
        <taxon>Metazoa</taxon>
        <taxon>Spiralia</taxon>
        <taxon>Lophotrochozoa</taxon>
        <taxon>Mollusca</taxon>
        <taxon>Bivalvia</taxon>
        <taxon>Autobranchia</taxon>
        <taxon>Pteriomorphia</taxon>
        <taxon>Mytilida</taxon>
        <taxon>Mytiloidea</taxon>
        <taxon>Mytilidae</taxon>
        <taxon>Mytilinae</taxon>
        <taxon>Mytilus</taxon>
    </lineage>
</organism>
<keyword evidence="2" id="KW-0472">Membrane</keyword>
<feature type="region of interest" description="Disordered" evidence="1">
    <location>
        <begin position="1"/>
        <end position="42"/>
    </location>
</feature>
<dbReference type="PROSITE" id="PS50013">
    <property type="entry name" value="CHROMO_2"/>
    <property type="match status" value="1"/>
</dbReference>
<evidence type="ECO:0000313" key="4">
    <source>
        <dbReference type="EMBL" id="CAG2252216.1"/>
    </source>
</evidence>
<dbReference type="Gene3D" id="2.40.50.40">
    <property type="match status" value="1"/>
</dbReference>
<dbReference type="EMBL" id="CAJPWZ010003113">
    <property type="protein sequence ID" value="CAG2252216.1"/>
    <property type="molecule type" value="Genomic_DNA"/>
</dbReference>
<comment type="caution">
    <text evidence="4">The sequence shown here is derived from an EMBL/GenBank/DDBJ whole genome shotgun (WGS) entry which is preliminary data.</text>
</comment>
<keyword evidence="2" id="KW-0812">Transmembrane</keyword>
<feature type="transmembrane region" description="Helical" evidence="2">
    <location>
        <begin position="726"/>
        <end position="747"/>
    </location>
</feature>
<feature type="compositionally biased region" description="Low complexity" evidence="1">
    <location>
        <begin position="1"/>
        <end position="14"/>
    </location>
</feature>
<evidence type="ECO:0000313" key="5">
    <source>
        <dbReference type="Proteomes" id="UP000683360"/>
    </source>
</evidence>
<dbReference type="AlphaFoldDB" id="A0A8S3V4A8"/>
<dbReference type="InterPro" id="IPR000953">
    <property type="entry name" value="Chromo/chromo_shadow_dom"/>
</dbReference>
<dbReference type="InterPro" id="IPR022048">
    <property type="entry name" value="Envelope_fusion-like"/>
</dbReference>
<keyword evidence="2" id="KW-1133">Transmembrane helix</keyword>
<dbReference type="OrthoDB" id="6078430at2759"/>
<dbReference type="SMART" id="SM00298">
    <property type="entry name" value="CHROMO"/>
    <property type="match status" value="1"/>
</dbReference>
<feature type="compositionally biased region" description="Basic and acidic residues" evidence="1">
    <location>
        <begin position="30"/>
        <end position="42"/>
    </location>
</feature>
<protein>
    <recommendedName>
        <fullName evidence="3">Chromo domain-containing protein</fullName>
    </recommendedName>
</protein>
<feature type="domain" description="Chromo" evidence="3">
    <location>
        <begin position="41"/>
        <end position="84"/>
    </location>
</feature>
<dbReference type="Proteomes" id="UP000683360">
    <property type="component" value="Unassembled WGS sequence"/>
</dbReference>
<dbReference type="CDD" id="cd00024">
    <property type="entry name" value="CD_CSD"/>
    <property type="match status" value="1"/>
</dbReference>
<dbReference type="Pfam" id="PF12259">
    <property type="entry name" value="Baculo_F"/>
    <property type="match status" value="1"/>
</dbReference>
<evidence type="ECO:0000256" key="2">
    <source>
        <dbReference type="SAM" id="Phobius"/>
    </source>
</evidence>